<dbReference type="AlphaFoldDB" id="A0A165HV25"/>
<protein>
    <recommendedName>
        <fullName evidence="3 9">Cytochrome c oxidase subunit 3</fullName>
    </recommendedName>
</protein>
<comment type="function">
    <text evidence="9">Component of the cytochrome c oxidase, the last enzyme in the mitochondrial electron transport chain which drives oxidative phosphorylation. The respiratory chain contains 3 multisubunit complexes succinate dehydrogenase (complex II, CII), ubiquinol-cytochrome c oxidoreductase (cytochrome b-c1 complex, complex III, CIII) and cytochrome c oxidase (complex IV, CIV), that cooperate to transfer electrons derived from NADH and succinate to molecular oxygen, creating an electrochemical gradient over the inner membrane that drives transmembrane transport and the ATP synthase. Cytochrome c oxidase is the component of the respiratory chain that catalyzes the reduction of oxygen to water. Electrons originating from reduced cytochrome c in the intermembrane space (IMS) are transferred via the dinuclear copper A center (CU(A)) of subunit 2 and heme A of subunit 1 to the active site in subunit 1, a binuclear center (BNC) formed by heme A3 and copper B (CU(B)). The BNC reduces molecular oxygen to 2 water molecules using 4 electrons from cytochrome c in the IMS and 4 protons from the mitochondrial matrix.</text>
</comment>
<dbReference type="PANTHER" id="PTHR11403:SF7">
    <property type="entry name" value="CYTOCHROME C OXIDASE SUBUNIT 3"/>
    <property type="match status" value="1"/>
</dbReference>
<keyword evidence="13" id="KW-1185">Reference proteome</keyword>
<keyword evidence="9" id="KW-0496">Mitochondrion</keyword>
<dbReference type="Pfam" id="PF00510">
    <property type="entry name" value="COX3"/>
    <property type="match status" value="1"/>
</dbReference>
<feature type="transmembrane region" description="Helical" evidence="10">
    <location>
        <begin position="21"/>
        <end position="45"/>
    </location>
</feature>
<evidence type="ECO:0000256" key="3">
    <source>
        <dbReference type="ARBA" id="ARBA00015944"/>
    </source>
</evidence>
<evidence type="ECO:0000256" key="7">
    <source>
        <dbReference type="ARBA" id="ARBA00023136"/>
    </source>
</evidence>
<comment type="subcellular location">
    <subcellularLocation>
        <location evidence="1">Mitochondrion inner membrane</location>
        <topology evidence="1">Multi-pass membrane protein</topology>
    </subcellularLocation>
</comment>
<dbReference type="FunCoup" id="A0A165HV25">
    <property type="interactions" value="182"/>
</dbReference>
<dbReference type="GO" id="GO:0045277">
    <property type="term" value="C:respiratory chain complex IV"/>
    <property type="evidence" value="ECO:0007669"/>
    <property type="project" value="UniProtKB-ARBA"/>
</dbReference>
<dbReference type="PROSITE" id="PS50253">
    <property type="entry name" value="COX3"/>
    <property type="match status" value="1"/>
</dbReference>
<feature type="domain" description="Heme-copper oxidase subunit III family profile" evidence="11">
    <location>
        <begin position="15"/>
        <end position="255"/>
    </location>
</feature>
<dbReference type="SUPFAM" id="SSF81452">
    <property type="entry name" value="Cytochrome c oxidase subunit III-like"/>
    <property type="match status" value="1"/>
</dbReference>
<dbReference type="InterPro" id="IPR000298">
    <property type="entry name" value="Cyt_c_oxidase-like_su3"/>
</dbReference>
<reference evidence="12 13" key="1">
    <citation type="journal article" date="2016" name="Mol. Biol. Evol.">
        <title>Comparative Genomics of Early-Diverging Mushroom-Forming Fungi Provides Insights into the Origins of Lignocellulose Decay Capabilities.</title>
        <authorList>
            <person name="Nagy L.G."/>
            <person name="Riley R."/>
            <person name="Tritt A."/>
            <person name="Adam C."/>
            <person name="Daum C."/>
            <person name="Floudas D."/>
            <person name="Sun H."/>
            <person name="Yadav J.S."/>
            <person name="Pangilinan J."/>
            <person name="Larsson K.H."/>
            <person name="Matsuura K."/>
            <person name="Barry K."/>
            <person name="Labutti K."/>
            <person name="Kuo R."/>
            <person name="Ohm R.A."/>
            <person name="Bhattacharya S.S."/>
            <person name="Shirouzu T."/>
            <person name="Yoshinaga Y."/>
            <person name="Martin F.M."/>
            <person name="Grigoriev I.V."/>
            <person name="Hibbett D.S."/>
        </authorList>
    </citation>
    <scope>NUCLEOTIDE SEQUENCE [LARGE SCALE GENOMIC DNA]</scope>
    <source>
        <strain evidence="12 13">93-53</strain>
    </source>
</reference>
<dbReference type="InterPro" id="IPR013833">
    <property type="entry name" value="Cyt_c_oxidase_su3_a-hlx"/>
</dbReference>
<keyword evidence="7 10" id="KW-0472">Membrane</keyword>
<comment type="catalytic activity">
    <reaction evidence="8">
        <text>4 Fe(II)-[cytochrome c] + O2 + 8 H(+)(in) = 4 Fe(III)-[cytochrome c] + 2 H2O + 4 H(+)(out)</text>
        <dbReference type="Rhea" id="RHEA:11436"/>
        <dbReference type="Rhea" id="RHEA-COMP:10350"/>
        <dbReference type="Rhea" id="RHEA-COMP:14399"/>
        <dbReference type="ChEBI" id="CHEBI:15377"/>
        <dbReference type="ChEBI" id="CHEBI:15378"/>
        <dbReference type="ChEBI" id="CHEBI:15379"/>
        <dbReference type="ChEBI" id="CHEBI:29033"/>
        <dbReference type="ChEBI" id="CHEBI:29034"/>
        <dbReference type="EC" id="7.1.1.9"/>
    </reaction>
    <physiologicalReaction direction="left-to-right" evidence="8">
        <dbReference type="Rhea" id="RHEA:11437"/>
    </physiologicalReaction>
</comment>
<evidence type="ECO:0000256" key="6">
    <source>
        <dbReference type="ARBA" id="ARBA00022989"/>
    </source>
</evidence>
<proteinExistence type="inferred from homology"/>
<evidence type="ECO:0000256" key="9">
    <source>
        <dbReference type="RuleBase" id="RU003375"/>
    </source>
</evidence>
<dbReference type="PANTHER" id="PTHR11403">
    <property type="entry name" value="CYTOCHROME C OXIDASE SUBUNIT III"/>
    <property type="match status" value="1"/>
</dbReference>
<dbReference type="InterPro" id="IPR033945">
    <property type="entry name" value="Cyt_c_oxase_su3_dom"/>
</dbReference>
<evidence type="ECO:0000256" key="1">
    <source>
        <dbReference type="ARBA" id="ARBA00004448"/>
    </source>
</evidence>
<evidence type="ECO:0000256" key="2">
    <source>
        <dbReference type="ARBA" id="ARBA00010581"/>
    </source>
</evidence>
<dbReference type="GO" id="GO:0006123">
    <property type="term" value="P:mitochondrial electron transport, cytochrome c to oxygen"/>
    <property type="evidence" value="ECO:0007669"/>
    <property type="project" value="TreeGrafter"/>
</dbReference>
<evidence type="ECO:0000256" key="5">
    <source>
        <dbReference type="ARBA" id="ARBA00022967"/>
    </source>
</evidence>
<dbReference type="EMBL" id="KV427606">
    <property type="protein sequence ID" value="KZT12226.1"/>
    <property type="molecule type" value="Genomic_DNA"/>
</dbReference>
<feature type="transmembrane region" description="Helical" evidence="10">
    <location>
        <begin position="193"/>
        <end position="214"/>
    </location>
</feature>
<dbReference type="InParanoid" id="A0A165HV25"/>
<dbReference type="GO" id="GO:0005743">
    <property type="term" value="C:mitochondrial inner membrane"/>
    <property type="evidence" value="ECO:0007669"/>
    <property type="project" value="UniProtKB-SubCell"/>
</dbReference>
<dbReference type="InterPro" id="IPR035973">
    <property type="entry name" value="Cyt_c_oxidase_su3-like_sf"/>
</dbReference>
<evidence type="ECO:0000256" key="4">
    <source>
        <dbReference type="ARBA" id="ARBA00022692"/>
    </source>
</evidence>
<dbReference type="Proteomes" id="UP000076871">
    <property type="component" value="Unassembled WGS sequence"/>
</dbReference>
<evidence type="ECO:0000259" key="11">
    <source>
        <dbReference type="PROSITE" id="PS50253"/>
    </source>
</evidence>
<dbReference type="STRING" id="1314785.A0A165HV25"/>
<dbReference type="RefSeq" id="XP_040769874.1">
    <property type="nucleotide sequence ID" value="XM_040910472.1"/>
</dbReference>
<feature type="transmembrane region" description="Helical" evidence="10">
    <location>
        <begin position="132"/>
        <end position="149"/>
    </location>
</feature>
<evidence type="ECO:0000313" key="13">
    <source>
        <dbReference type="Proteomes" id="UP000076871"/>
    </source>
</evidence>
<name>A0A165HV25_9APHY</name>
<evidence type="ECO:0000313" key="12">
    <source>
        <dbReference type="EMBL" id="KZT12226.1"/>
    </source>
</evidence>
<organism evidence="12 13">
    <name type="scientific">Laetiporus sulphureus 93-53</name>
    <dbReference type="NCBI Taxonomy" id="1314785"/>
    <lineage>
        <taxon>Eukaryota</taxon>
        <taxon>Fungi</taxon>
        <taxon>Dikarya</taxon>
        <taxon>Basidiomycota</taxon>
        <taxon>Agaricomycotina</taxon>
        <taxon>Agaricomycetes</taxon>
        <taxon>Polyporales</taxon>
        <taxon>Laetiporus</taxon>
    </lineage>
</organism>
<dbReference type="GeneID" id="63827501"/>
<keyword evidence="5" id="KW-1278">Translocase</keyword>
<feature type="transmembrane region" description="Helical" evidence="10">
    <location>
        <begin position="51"/>
        <end position="71"/>
    </location>
</feature>
<sequence>MPIVKYLAGFVNQIQNYPYHLVDLSPWPVLVSFSLLSLLLGAVMFLHGFNYGGTLLTLGFILTAAGMTLWFRDVVVESVYIGAHTLQVQKGLMIGFILFIISEVMVFFSVFWTIFHSSLSPSVELADPFEVPLINTILLLSSGAFVTWSHHSLIFGIRNDAINGLIVTILLAVIFTGLQGMEYADAPFTITDSVYGLHSIHVIVGTLLLIVCLVRMINYQYTNTHHIGFESSLLYWHIVDIVWLFLYIVVYYWSGANCIMLPVRIYANSSTEK</sequence>
<dbReference type="OrthoDB" id="3342220at2759"/>
<dbReference type="Gene3D" id="1.10.287.70">
    <property type="match status" value="1"/>
</dbReference>
<feature type="transmembrane region" description="Helical" evidence="10">
    <location>
        <begin position="234"/>
        <end position="254"/>
    </location>
</feature>
<gene>
    <name evidence="12" type="ORF">LAESUDRAFT_734015</name>
</gene>
<feature type="transmembrane region" description="Helical" evidence="10">
    <location>
        <begin position="161"/>
        <end position="181"/>
    </location>
</feature>
<evidence type="ECO:0000256" key="10">
    <source>
        <dbReference type="SAM" id="Phobius"/>
    </source>
</evidence>
<accession>A0A165HV25</accession>
<evidence type="ECO:0000256" key="8">
    <source>
        <dbReference type="ARBA" id="ARBA00049512"/>
    </source>
</evidence>
<dbReference type="InterPro" id="IPR024791">
    <property type="entry name" value="Cyt_c/ubiquinol_Oxase_su3"/>
</dbReference>
<dbReference type="CDD" id="cd01665">
    <property type="entry name" value="Cyt_c_Oxidase_III"/>
    <property type="match status" value="1"/>
</dbReference>
<dbReference type="Gene3D" id="1.20.120.80">
    <property type="entry name" value="Cytochrome c oxidase, subunit III, four-helix bundle"/>
    <property type="match status" value="1"/>
</dbReference>
<feature type="transmembrane region" description="Helical" evidence="10">
    <location>
        <begin position="92"/>
        <end position="112"/>
    </location>
</feature>
<keyword evidence="6 10" id="KW-1133">Transmembrane helix</keyword>
<dbReference type="FunFam" id="1.10.287.70:FF:000082">
    <property type="entry name" value="Cytochrome c oxidase subunit 3"/>
    <property type="match status" value="1"/>
</dbReference>
<dbReference type="GO" id="GO:0004129">
    <property type="term" value="F:cytochrome-c oxidase activity"/>
    <property type="evidence" value="ECO:0007669"/>
    <property type="project" value="UniProtKB-EC"/>
</dbReference>
<keyword evidence="4 9" id="KW-0812">Transmembrane</keyword>
<comment type="similarity">
    <text evidence="2 9">Belongs to the cytochrome c oxidase subunit 3 family.</text>
</comment>